<dbReference type="SUPFAM" id="SSF81383">
    <property type="entry name" value="F-box domain"/>
    <property type="match status" value="1"/>
</dbReference>
<accession>A0A1S4AYZ9</accession>
<protein>
    <submittedName>
        <fullName evidence="3">F-box/kelch-repeat protein At3g23880-like</fullName>
    </submittedName>
</protein>
<dbReference type="PROSITE" id="PS50181">
    <property type="entry name" value="FBOX"/>
    <property type="match status" value="1"/>
</dbReference>
<dbReference type="InterPro" id="IPR001810">
    <property type="entry name" value="F-box_dom"/>
</dbReference>
<reference evidence="3" key="2">
    <citation type="submission" date="2025-08" db="UniProtKB">
        <authorList>
            <consortium name="RefSeq"/>
        </authorList>
    </citation>
    <scope>IDENTIFICATION</scope>
    <source>
        <tissue evidence="3">Leaf</tissue>
    </source>
</reference>
<dbReference type="OrthoDB" id="591557at2759"/>
<dbReference type="SMART" id="SM00256">
    <property type="entry name" value="FBOX"/>
    <property type="match status" value="1"/>
</dbReference>
<dbReference type="Pfam" id="PF00646">
    <property type="entry name" value="F-box"/>
    <property type="match status" value="1"/>
</dbReference>
<dbReference type="InterPro" id="IPR050796">
    <property type="entry name" value="SCF_F-box_component"/>
</dbReference>
<dbReference type="OMA" id="NKADVWV"/>
<keyword evidence="2" id="KW-1185">Reference proteome</keyword>
<dbReference type="InterPro" id="IPR006527">
    <property type="entry name" value="F-box-assoc_dom_typ1"/>
</dbReference>
<dbReference type="InterPro" id="IPR036047">
    <property type="entry name" value="F-box-like_dom_sf"/>
</dbReference>
<gene>
    <name evidence="3" type="primary">LOC107802826</name>
</gene>
<dbReference type="STRING" id="4097.A0A1S4AYZ9"/>
<dbReference type="GeneID" id="107802826"/>
<feature type="domain" description="F-box" evidence="1">
    <location>
        <begin position="9"/>
        <end position="54"/>
    </location>
</feature>
<sequence>MEETSTVLAQELSNLPREIIFEILLRLPVKSLSKFRSVSKSWLSLLSSPLFNKTHVNFSLNNPKMSDYRLAVVASVSKLGRICNIYNIGFGKDSFFNVVKHGNPAKYLSLSAKILGSCNGLICLTSDKFTLMLFNPCTGNFNVFPDSMLKDNSGGCYVRYGFGYDVSNEDYKVVKIFSFPKTEGRYENMVKVYSLKAKSWSIIEGFNSGNINGKLGVFVNGALHWEACYSYCSSDSWAIVTLDLAEMKYGKIALPSYEDEGIYWTLGVSRGYLVACCNYEPKRADIWVMKEYGVEKSWTKLVTISLPLDRRDYVSPLFVTENGDEVLLQFGAELTRYNSRNASFKRLDDFMSGDFRQVQVITYLETLASPHI</sequence>
<dbReference type="Gene3D" id="1.20.1280.50">
    <property type="match status" value="1"/>
</dbReference>
<dbReference type="PANTHER" id="PTHR31672">
    <property type="entry name" value="BNACNNG10540D PROTEIN"/>
    <property type="match status" value="1"/>
</dbReference>
<evidence type="ECO:0000313" key="2">
    <source>
        <dbReference type="Proteomes" id="UP000790787"/>
    </source>
</evidence>
<dbReference type="RefSeq" id="XP_016481891.1">
    <property type="nucleotide sequence ID" value="XM_016626405.2"/>
</dbReference>
<evidence type="ECO:0000259" key="1">
    <source>
        <dbReference type="PROSITE" id="PS50181"/>
    </source>
</evidence>
<dbReference type="RefSeq" id="XP_016481891.1">
    <property type="nucleotide sequence ID" value="XM_016626405.1"/>
</dbReference>
<dbReference type="KEGG" id="nta:107802826"/>
<dbReference type="NCBIfam" id="TIGR01640">
    <property type="entry name" value="F_box_assoc_1"/>
    <property type="match status" value="1"/>
</dbReference>
<dbReference type="AlphaFoldDB" id="A0A1S4AYZ9"/>
<dbReference type="PaxDb" id="4097-A0A1S4AYZ9"/>
<dbReference type="InterPro" id="IPR017451">
    <property type="entry name" value="F-box-assoc_interact_dom"/>
</dbReference>
<dbReference type="Proteomes" id="UP000790787">
    <property type="component" value="Chromosome 23"/>
</dbReference>
<evidence type="ECO:0000313" key="3">
    <source>
        <dbReference type="RefSeq" id="XP_016481891.1"/>
    </source>
</evidence>
<dbReference type="PANTHER" id="PTHR31672:SF13">
    <property type="entry name" value="F-BOX PROTEIN CPR30-LIKE"/>
    <property type="match status" value="1"/>
</dbReference>
<proteinExistence type="predicted"/>
<name>A0A1S4AYZ9_TOBAC</name>
<reference evidence="2" key="1">
    <citation type="journal article" date="2014" name="Nat. Commun.">
        <title>The tobacco genome sequence and its comparison with those of tomato and potato.</title>
        <authorList>
            <person name="Sierro N."/>
            <person name="Battey J.N."/>
            <person name="Ouadi S."/>
            <person name="Bakaher N."/>
            <person name="Bovet L."/>
            <person name="Willig A."/>
            <person name="Goepfert S."/>
            <person name="Peitsch M.C."/>
            <person name="Ivanov N.V."/>
        </authorList>
    </citation>
    <scope>NUCLEOTIDE SEQUENCE [LARGE SCALE GENOMIC DNA]</scope>
</reference>
<dbReference type="Pfam" id="PF07734">
    <property type="entry name" value="FBA_1"/>
    <property type="match status" value="1"/>
</dbReference>
<organism evidence="2 3">
    <name type="scientific">Nicotiana tabacum</name>
    <name type="common">Common tobacco</name>
    <dbReference type="NCBI Taxonomy" id="4097"/>
    <lineage>
        <taxon>Eukaryota</taxon>
        <taxon>Viridiplantae</taxon>
        <taxon>Streptophyta</taxon>
        <taxon>Embryophyta</taxon>
        <taxon>Tracheophyta</taxon>
        <taxon>Spermatophyta</taxon>
        <taxon>Magnoliopsida</taxon>
        <taxon>eudicotyledons</taxon>
        <taxon>Gunneridae</taxon>
        <taxon>Pentapetalae</taxon>
        <taxon>asterids</taxon>
        <taxon>lamiids</taxon>
        <taxon>Solanales</taxon>
        <taxon>Solanaceae</taxon>
        <taxon>Nicotianoideae</taxon>
        <taxon>Nicotianeae</taxon>
        <taxon>Nicotiana</taxon>
    </lineage>
</organism>